<sequence length="92" mass="10465">MRYVEDRPNTVVRIFYIVGMIIIAISLISFAVGFIAAMGSYNFWAAVTALFFTAGTGMITGLGFIAAAQILYFLRKNYEELEEQNRIQRRKD</sequence>
<protein>
    <submittedName>
        <fullName evidence="2">Uncharacterized protein</fullName>
    </submittedName>
</protein>
<accession>A0A166B438</accession>
<keyword evidence="3" id="KW-1185">Reference proteome</keyword>
<organism evidence="2 3">
    <name type="scientific">Pseudovibrio axinellae</name>
    <dbReference type="NCBI Taxonomy" id="989403"/>
    <lineage>
        <taxon>Bacteria</taxon>
        <taxon>Pseudomonadati</taxon>
        <taxon>Pseudomonadota</taxon>
        <taxon>Alphaproteobacteria</taxon>
        <taxon>Hyphomicrobiales</taxon>
        <taxon>Stappiaceae</taxon>
        <taxon>Pseudovibrio</taxon>
    </lineage>
</organism>
<comment type="caution">
    <text evidence="2">The sequence shown here is derived from an EMBL/GenBank/DDBJ whole genome shotgun (WGS) entry which is preliminary data.</text>
</comment>
<keyword evidence="1" id="KW-0472">Membrane</keyword>
<dbReference type="RefSeq" id="WP_068001100.1">
    <property type="nucleotide sequence ID" value="NZ_FOFM01000004.1"/>
</dbReference>
<feature type="transmembrane region" description="Helical" evidence="1">
    <location>
        <begin position="43"/>
        <end position="74"/>
    </location>
</feature>
<proteinExistence type="predicted"/>
<evidence type="ECO:0000313" key="2">
    <source>
        <dbReference type="EMBL" id="KZL21875.1"/>
    </source>
</evidence>
<evidence type="ECO:0000313" key="3">
    <source>
        <dbReference type="Proteomes" id="UP000076577"/>
    </source>
</evidence>
<keyword evidence="1" id="KW-0812">Transmembrane</keyword>
<dbReference type="OrthoDB" id="10008466at2"/>
<gene>
    <name evidence="2" type="ORF">PsAD2_00304</name>
</gene>
<keyword evidence="1" id="KW-1133">Transmembrane helix</keyword>
<name>A0A166B438_9HYPH</name>
<dbReference type="EMBL" id="LMCB01000002">
    <property type="protein sequence ID" value="KZL21875.1"/>
    <property type="molecule type" value="Genomic_DNA"/>
</dbReference>
<dbReference type="PATRIC" id="fig|989403.3.peg.323"/>
<dbReference type="Proteomes" id="UP000076577">
    <property type="component" value="Unassembled WGS sequence"/>
</dbReference>
<dbReference type="AlphaFoldDB" id="A0A166B438"/>
<evidence type="ECO:0000256" key="1">
    <source>
        <dbReference type="SAM" id="Phobius"/>
    </source>
</evidence>
<reference evidence="2 3" key="1">
    <citation type="journal article" date="2016" name="Front. Microbiol.">
        <title>Comparative Genomic Analysis Reveals a Diverse Repertoire of Genes Involved in Prokaryote-Eukaryote Interactions within the Pseudovibrio Genus.</title>
        <authorList>
            <person name="Romano S."/>
            <person name="Fernandez-Guerra A."/>
            <person name="Reen F.J."/>
            <person name="Glockner F.O."/>
            <person name="Crowley S.P."/>
            <person name="O'Sullivan O."/>
            <person name="Cotter P.D."/>
            <person name="Adams C."/>
            <person name="Dobson A.D."/>
            <person name="O'Gara F."/>
        </authorList>
    </citation>
    <scope>NUCLEOTIDE SEQUENCE [LARGE SCALE GENOMIC DNA]</scope>
    <source>
        <strain evidence="2 3">Ad2</strain>
    </source>
</reference>
<feature type="transmembrane region" description="Helical" evidence="1">
    <location>
        <begin position="12"/>
        <end position="37"/>
    </location>
</feature>